<dbReference type="GO" id="GO:0005524">
    <property type="term" value="F:ATP binding"/>
    <property type="evidence" value="ECO:0007669"/>
    <property type="project" value="UniProtKB-KW"/>
</dbReference>
<keyword evidence="3" id="KW-0808">Transferase</keyword>
<evidence type="ECO:0000259" key="9">
    <source>
        <dbReference type="PROSITE" id="PS50127"/>
    </source>
</evidence>
<dbReference type="InterPro" id="IPR000608">
    <property type="entry name" value="UBC"/>
</dbReference>
<comment type="function">
    <text evidence="7">Probable E2 ubiquitin-protein ligase that catalyzes the covalent attachment of ubiquitin to target proteins. May facilitate the monoubiquitination and degradation of MTOR and CCNE1 through interaction with FBXW7.</text>
</comment>
<evidence type="ECO:0000256" key="7">
    <source>
        <dbReference type="ARBA" id="ARBA00055455"/>
    </source>
</evidence>
<dbReference type="CDD" id="cd23802">
    <property type="entry name" value="UBCc_UBE2Q"/>
    <property type="match status" value="1"/>
</dbReference>
<name>A0A8J6L9R7_TENMO</name>
<organism evidence="10 11">
    <name type="scientific">Tenebrio molitor</name>
    <name type="common">Yellow mealworm beetle</name>
    <dbReference type="NCBI Taxonomy" id="7067"/>
    <lineage>
        <taxon>Eukaryota</taxon>
        <taxon>Metazoa</taxon>
        <taxon>Ecdysozoa</taxon>
        <taxon>Arthropoda</taxon>
        <taxon>Hexapoda</taxon>
        <taxon>Insecta</taxon>
        <taxon>Pterygota</taxon>
        <taxon>Neoptera</taxon>
        <taxon>Endopterygota</taxon>
        <taxon>Coleoptera</taxon>
        <taxon>Polyphaga</taxon>
        <taxon>Cucujiformia</taxon>
        <taxon>Tenebrionidae</taxon>
        <taxon>Tenebrio</taxon>
    </lineage>
</organism>
<dbReference type="InterPro" id="IPR057407">
    <property type="entry name" value="HEAT_TANGO6"/>
</dbReference>
<evidence type="ECO:0000256" key="1">
    <source>
        <dbReference type="ARBA" id="ARBA00005724"/>
    </source>
</evidence>
<dbReference type="Pfam" id="PF23565">
    <property type="entry name" value="ARM_TANGO6"/>
    <property type="match status" value="1"/>
</dbReference>
<dbReference type="Proteomes" id="UP000719412">
    <property type="component" value="Unassembled WGS sequence"/>
</dbReference>
<dbReference type="InterPro" id="IPR039600">
    <property type="entry name" value="TANGO6/Rtp1"/>
</dbReference>
<evidence type="ECO:0000256" key="4">
    <source>
        <dbReference type="ARBA" id="ARBA00022741"/>
    </source>
</evidence>
<dbReference type="Gene3D" id="1.25.10.10">
    <property type="entry name" value="Leucine-rich Repeat Variant"/>
    <property type="match status" value="1"/>
</dbReference>
<keyword evidence="11" id="KW-1185">Reference proteome</keyword>
<keyword evidence="4" id="KW-0547">Nucleotide-binding</keyword>
<proteinExistence type="inferred from homology"/>
<dbReference type="Pfam" id="PF10304">
    <property type="entry name" value="RTP1_C2"/>
    <property type="match status" value="1"/>
</dbReference>
<evidence type="ECO:0000313" key="11">
    <source>
        <dbReference type="Proteomes" id="UP000719412"/>
    </source>
</evidence>
<dbReference type="PANTHER" id="PTHR20959">
    <property type="entry name" value="TRANSPORT AND GOLGI ORGANIZATION PROTEIN 6 FAMILY MEMBER"/>
    <property type="match status" value="1"/>
</dbReference>
<dbReference type="Pfam" id="PF00179">
    <property type="entry name" value="UQ_con"/>
    <property type="match status" value="1"/>
</dbReference>
<feature type="domain" description="UBC core" evidence="9">
    <location>
        <begin position="148"/>
        <end position="310"/>
    </location>
</feature>
<dbReference type="PANTHER" id="PTHR20959:SF1">
    <property type="entry name" value="TRANSPORT AND GOLGI ORGANIZATION PROTEIN 6 HOMOLOG"/>
    <property type="match status" value="1"/>
</dbReference>
<dbReference type="EC" id="2.3.2.23" evidence="2"/>
<dbReference type="EMBL" id="JABDTM020025202">
    <property type="protein sequence ID" value="KAH0813515.1"/>
    <property type="molecule type" value="Genomic_DNA"/>
</dbReference>
<dbReference type="InterPro" id="IPR016135">
    <property type="entry name" value="UBQ-conjugating_enzyme/RWD"/>
</dbReference>
<keyword evidence="5" id="KW-0833">Ubl conjugation pathway</keyword>
<sequence>MFLETKFFNFFRCVPVLFGVLCPFIGRPIGDAGQNSFTCVQALNMIISFTPLCSLYKEAKLFFEMTCIWRSRIQLALSRVTPASKMDSTASEDRCKIGSVKELQSNLQVVDADVHNENLAAPQSTTLSPGFTANKGKKGDEGTSHKTVRARRLMKEYRDLQRLQGSKTDPVFSVELVDDNLFEWHVKVFKLDSESDLGNDMKELGITHILLHLIFPENFPFAPPFMRVISPRIEKGFVMEGGAICMELLTPRGWASAYTVEAVIMQFAASVVKGQGRIQRKNKGQKVFSRRTAEESFRSLVKTHDKYGWVTPSLADGDEIQLEELFRRKYEGIATLLECSHDDIVKHISSIHSIFDSSKQTFEWKYICLNFYILELLNAELSKSEIEVLSVQDGKCAKTALGSLMVHGILKKIQSNLPHRVLVEDSNKSTEEVHIIYNYNVLKCTTYGLCNIIKYSNLRMLILPHCLQGMLVAVLQIAYGPLKKPSKSDPQDKFVMTESTYEKLLNDQQLFREILDDLSRRIHPTIFVKEIMALFQSNAPIWFKKSISNNLTRIMRSKKGVQHIALAMLDGTDDDTTKTWKILDILTKLIMTCRKFSDFQENICAQVLSLAKTTNRDLPVFERVVVSCTKCLYFEDKEIKELLDTEDHATNTVLERLLATHKLLSQLSEDKDVQRSLKERPDDIIEYIDKVLSAETNDFEEYSSEKSHDEKTEFDKALEDVYDPLLPVRGHGLLVLSKLVEKKDKQAVERKQYLLNLFQLHLKDEDSFIYLNAVHGLAALADLFPDIILETLCDEFVDFSKKNDEHHQETRMKLGEVLVRVVNTLGEMALKYKAILLNTFLFGTKDEDNLIRASSLSNLGEVCRVLNYKLGTIVTEVLVCVYAIITTDKAVEVRRAAVTVIRQLFVGLQSEMLAFLKEDILPIYRTLKEIYYNDKDDVMRLQAQLALEELNENMKNFVFPNPELHFEKKIVMLD</sequence>
<evidence type="ECO:0000313" key="10">
    <source>
        <dbReference type="EMBL" id="KAH0813515.1"/>
    </source>
</evidence>
<accession>A0A8J6L9R7</accession>
<dbReference type="InterPro" id="IPR011989">
    <property type="entry name" value="ARM-like"/>
</dbReference>
<dbReference type="InterPro" id="IPR016024">
    <property type="entry name" value="ARM-type_fold"/>
</dbReference>
<dbReference type="PROSITE" id="PS50127">
    <property type="entry name" value="UBC_2"/>
    <property type="match status" value="1"/>
</dbReference>
<feature type="region of interest" description="Disordered" evidence="8">
    <location>
        <begin position="125"/>
        <end position="145"/>
    </location>
</feature>
<dbReference type="Gene3D" id="3.10.110.10">
    <property type="entry name" value="Ubiquitin Conjugating Enzyme"/>
    <property type="match status" value="1"/>
</dbReference>
<evidence type="ECO:0000256" key="3">
    <source>
        <dbReference type="ARBA" id="ARBA00022679"/>
    </source>
</evidence>
<dbReference type="AlphaFoldDB" id="A0A8J6L9R7"/>
<evidence type="ECO:0000256" key="5">
    <source>
        <dbReference type="ARBA" id="ARBA00022786"/>
    </source>
</evidence>
<dbReference type="InterPro" id="IPR019414">
    <property type="entry name" value="Rtp1_C2"/>
</dbReference>
<dbReference type="GO" id="GO:0009306">
    <property type="term" value="P:protein secretion"/>
    <property type="evidence" value="ECO:0007669"/>
    <property type="project" value="TreeGrafter"/>
</dbReference>
<keyword evidence="6" id="KW-0067">ATP-binding</keyword>
<dbReference type="SUPFAM" id="SSF48371">
    <property type="entry name" value="ARM repeat"/>
    <property type="match status" value="1"/>
</dbReference>
<comment type="similarity">
    <text evidence="1">Belongs to the Tango6 family.</text>
</comment>
<reference evidence="10" key="1">
    <citation type="journal article" date="2020" name="J Insects Food Feed">
        <title>The yellow mealworm (Tenebrio molitor) genome: a resource for the emerging insects as food and feed industry.</title>
        <authorList>
            <person name="Eriksson T."/>
            <person name="Andere A."/>
            <person name="Kelstrup H."/>
            <person name="Emery V."/>
            <person name="Picard C."/>
        </authorList>
    </citation>
    <scope>NUCLEOTIDE SEQUENCE</scope>
    <source>
        <strain evidence="10">Stoneville</strain>
        <tissue evidence="10">Whole head</tissue>
    </source>
</reference>
<dbReference type="InterPro" id="IPR019451">
    <property type="entry name" value="Rtp1_C1"/>
</dbReference>
<dbReference type="SUPFAM" id="SSF54495">
    <property type="entry name" value="UBC-like"/>
    <property type="match status" value="1"/>
</dbReference>
<dbReference type="Pfam" id="PF10363">
    <property type="entry name" value="RTP1_C1"/>
    <property type="match status" value="1"/>
</dbReference>
<dbReference type="SMART" id="SM00212">
    <property type="entry name" value="UBCc"/>
    <property type="match status" value="1"/>
</dbReference>
<dbReference type="GO" id="GO:0061631">
    <property type="term" value="F:ubiquitin conjugating enzyme activity"/>
    <property type="evidence" value="ECO:0007669"/>
    <property type="project" value="UniProtKB-EC"/>
</dbReference>
<evidence type="ECO:0000256" key="2">
    <source>
        <dbReference type="ARBA" id="ARBA00012486"/>
    </source>
</evidence>
<protein>
    <recommendedName>
        <fullName evidence="2">E2 ubiquitin-conjugating enzyme</fullName>
        <ecNumber evidence="2">2.3.2.23</ecNumber>
    </recommendedName>
</protein>
<gene>
    <name evidence="10" type="ORF">GEV33_009277</name>
</gene>
<evidence type="ECO:0000256" key="6">
    <source>
        <dbReference type="ARBA" id="ARBA00022840"/>
    </source>
</evidence>
<reference evidence="10" key="2">
    <citation type="submission" date="2021-08" db="EMBL/GenBank/DDBJ databases">
        <authorList>
            <person name="Eriksson T."/>
        </authorList>
    </citation>
    <scope>NUCLEOTIDE SEQUENCE</scope>
    <source>
        <strain evidence="10">Stoneville</strain>
        <tissue evidence="10">Whole head</tissue>
    </source>
</reference>
<dbReference type="FunFam" id="3.10.110.10:FF:000036">
    <property type="entry name" value="ubiquitin-conjugating enzyme E2Q-like protein 1"/>
    <property type="match status" value="1"/>
</dbReference>
<comment type="caution">
    <text evidence="10">The sequence shown here is derived from an EMBL/GenBank/DDBJ whole genome shotgun (WGS) entry which is preliminary data.</text>
</comment>
<evidence type="ECO:0000256" key="8">
    <source>
        <dbReference type="SAM" id="MobiDB-lite"/>
    </source>
</evidence>